<evidence type="ECO:0000313" key="2">
    <source>
        <dbReference type="Proteomes" id="UP000008177"/>
    </source>
</evidence>
<dbReference type="Proteomes" id="UP000008177">
    <property type="component" value="Unplaced contigs"/>
</dbReference>
<organism evidence="1 2">
    <name type="scientific">Botryotinia fuckeliana (strain T4)</name>
    <name type="common">Noble rot fungus</name>
    <name type="synonym">Botrytis cinerea</name>
    <dbReference type="NCBI Taxonomy" id="999810"/>
    <lineage>
        <taxon>Eukaryota</taxon>
        <taxon>Fungi</taxon>
        <taxon>Dikarya</taxon>
        <taxon>Ascomycota</taxon>
        <taxon>Pezizomycotina</taxon>
        <taxon>Leotiomycetes</taxon>
        <taxon>Helotiales</taxon>
        <taxon>Sclerotiniaceae</taxon>
        <taxon>Botrytis</taxon>
    </lineage>
</organism>
<dbReference type="HOGENOM" id="CLU_2849437_0_0_1"/>
<name>G2YHB3_BOTF4</name>
<protein>
    <submittedName>
        <fullName evidence="1">Uncharacterized protein</fullName>
    </submittedName>
</protein>
<accession>G2YHB3</accession>
<dbReference type="InParanoid" id="G2YHB3"/>
<proteinExistence type="predicted"/>
<gene>
    <name evidence="1" type="ORF">BofuT4_P021660.1</name>
</gene>
<evidence type="ECO:0000313" key="1">
    <source>
        <dbReference type="EMBL" id="CCD34930.1"/>
    </source>
</evidence>
<sequence>MQIFDSNTSKPKPVRFLLELEVSYIGRSRAIINAATRRAGEHIQYDINRQKKSTTTTYHHDPKTF</sequence>
<reference evidence="2" key="1">
    <citation type="journal article" date="2011" name="PLoS Genet.">
        <title>Genomic analysis of the necrotrophic fungal pathogens Sclerotinia sclerotiorum and Botrytis cinerea.</title>
        <authorList>
            <person name="Amselem J."/>
            <person name="Cuomo C.A."/>
            <person name="van Kan J.A."/>
            <person name="Viaud M."/>
            <person name="Benito E.P."/>
            <person name="Couloux A."/>
            <person name="Coutinho P.M."/>
            <person name="de Vries R.P."/>
            <person name="Dyer P.S."/>
            <person name="Fillinger S."/>
            <person name="Fournier E."/>
            <person name="Gout L."/>
            <person name="Hahn M."/>
            <person name="Kohn L."/>
            <person name="Lapalu N."/>
            <person name="Plummer K.M."/>
            <person name="Pradier J.M."/>
            <person name="Quevillon E."/>
            <person name="Sharon A."/>
            <person name="Simon A."/>
            <person name="ten Have A."/>
            <person name="Tudzynski B."/>
            <person name="Tudzynski P."/>
            <person name="Wincker P."/>
            <person name="Andrew M."/>
            <person name="Anthouard V."/>
            <person name="Beever R.E."/>
            <person name="Beffa R."/>
            <person name="Benoit I."/>
            <person name="Bouzid O."/>
            <person name="Brault B."/>
            <person name="Chen Z."/>
            <person name="Choquer M."/>
            <person name="Collemare J."/>
            <person name="Cotton P."/>
            <person name="Danchin E.G."/>
            <person name="Da Silva C."/>
            <person name="Gautier A."/>
            <person name="Giraud C."/>
            <person name="Giraud T."/>
            <person name="Gonzalez C."/>
            <person name="Grossetete S."/>
            <person name="Guldener U."/>
            <person name="Henrissat B."/>
            <person name="Howlett B.J."/>
            <person name="Kodira C."/>
            <person name="Kretschmer M."/>
            <person name="Lappartient A."/>
            <person name="Leroch M."/>
            <person name="Levis C."/>
            <person name="Mauceli E."/>
            <person name="Neuveglise C."/>
            <person name="Oeser B."/>
            <person name="Pearson M."/>
            <person name="Poulain J."/>
            <person name="Poussereau N."/>
            <person name="Quesneville H."/>
            <person name="Rascle C."/>
            <person name="Schumacher J."/>
            <person name="Segurens B."/>
            <person name="Sexton A."/>
            <person name="Silva E."/>
            <person name="Sirven C."/>
            <person name="Soanes D.M."/>
            <person name="Talbot N.J."/>
            <person name="Templeton M."/>
            <person name="Yandava C."/>
            <person name="Yarden O."/>
            <person name="Zeng Q."/>
            <person name="Rollins J.A."/>
            <person name="Lebrun M.H."/>
            <person name="Dickman M."/>
        </authorList>
    </citation>
    <scope>NUCLEOTIDE SEQUENCE [LARGE SCALE GENOMIC DNA]</scope>
    <source>
        <strain evidence="2">T4</strain>
    </source>
</reference>
<dbReference type="AlphaFoldDB" id="G2YHB3"/>
<dbReference type="EMBL" id="FQ790335">
    <property type="protein sequence ID" value="CCD34930.1"/>
    <property type="molecule type" value="Genomic_DNA"/>
</dbReference>